<dbReference type="EMBL" id="JAVREO010000004">
    <property type="protein sequence ID" value="MDT0266360.1"/>
    <property type="molecule type" value="Genomic_DNA"/>
</dbReference>
<evidence type="ECO:0000313" key="2">
    <source>
        <dbReference type="Proteomes" id="UP001183410"/>
    </source>
</evidence>
<comment type="caution">
    <text evidence="1">The sequence shown here is derived from an EMBL/GenBank/DDBJ whole genome shotgun (WGS) entry which is preliminary data.</text>
</comment>
<reference evidence="2" key="1">
    <citation type="submission" date="2023-07" db="EMBL/GenBank/DDBJ databases">
        <title>30 novel species of actinomycetes from the DSMZ collection.</title>
        <authorList>
            <person name="Nouioui I."/>
        </authorList>
    </citation>
    <scope>NUCLEOTIDE SEQUENCE [LARGE SCALE GENOMIC DNA]</scope>
    <source>
        <strain evidence="2">DSM 44915</strain>
    </source>
</reference>
<evidence type="ECO:0000313" key="1">
    <source>
        <dbReference type="EMBL" id="MDT0266360.1"/>
    </source>
</evidence>
<dbReference type="Proteomes" id="UP001183410">
    <property type="component" value="Unassembled WGS sequence"/>
</dbReference>
<proteinExistence type="predicted"/>
<name>A0ABU2JN00_9ACTN</name>
<gene>
    <name evidence="1" type="ORF">RM844_08635</name>
</gene>
<dbReference type="RefSeq" id="WP_311666378.1">
    <property type="nucleotide sequence ID" value="NZ_JAVREO010000004.1"/>
</dbReference>
<sequence length="210" mass="24223">MLRSAARRRARLRRFAREHALRYVAEPTPRRRAADIFGYGRDRTHLDWLGVPGTTGFEVGGYRCVVESGFDGVETHRWTYGVFTLRRCYPRTTVRPPRYPIHPPRRLRHATPLTPPHAPRYRLLSARPDEPHLRALLCPELFSALASLSRRAALEVVDRELFVSVPRPLDLTSPRLWRSLHRLRDVLAPHLIPPPRVTEPPRGLAPEDHA</sequence>
<protein>
    <submittedName>
        <fullName evidence="1">Uncharacterized protein</fullName>
    </submittedName>
</protein>
<organism evidence="1 2">
    <name type="scientific">Streptomyces chisholmiae</name>
    <dbReference type="NCBI Taxonomy" id="3075540"/>
    <lineage>
        <taxon>Bacteria</taxon>
        <taxon>Bacillati</taxon>
        <taxon>Actinomycetota</taxon>
        <taxon>Actinomycetes</taxon>
        <taxon>Kitasatosporales</taxon>
        <taxon>Streptomycetaceae</taxon>
        <taxon>Streptomyces</taxon>
    </lineage>
</organism>
<accession>A0ABU2JN00</accession>
<keyword evidence="2" id="KW-1185">Reference proteome</keyword>